<feature type="transmembrane region" description="Helical" evidence="9">
    <location>
        <begin position="452"/>
        <end position="471"/>
    </location>
</feature>
<reference evidence="10 11" key="1">
    <citation type="journal article" date="2015" name="Stand. Genomic Sci.">
        <title>High quality draft genome sequence of the moderately halophilic bacterium Pontibacillus yanchengensis Y32(T) and comparison among Pontibacillus genomes.</title>
        <authorList>
            <person name="Huang J."/>
            <person name="Qiao Z.X."/>
            <person name="Tang J.W."/>
            <person name="Wang G."/>
        </authorList>
    </citation>
    <scope>NUCLEOTIDE SEQUENCE [LARGE SCALE GENOMIC DNA]</scope>
    <source>
        <strain evidence="10 11">Y32</strain>
    </source>
</reference>
<feature type="transmembrane region" description="Helical" evidence="9">
    <location>
        <begin position="261"/>
        <end position="281"/>
    </location>
</feature>
<feature type="transmembrane region" description="Helical" evidence="9">
    <location>
        <begin position="12"/>
        <end position="29"/>
    </location>
</feature>
<dbReference type="AlphaFoldDB" id="A0A0A2TF33"/>
<evidence type="ECO:0000256" key="2">
    <source>
        <dbReference type="ARBA" id="ARBA00005658"/>
    </source>
</evidence>
<dbReference type="InterPro" id="IPR000060">
    <property type="entry name" value="BCCT_transptr"/>
</dbReference>
<feature type="transmembrane region" description="Helical" evidence="9">
    <location>
        <begin position="410"/>
        <end position="431"/>
    </location>
</feature>
<feature type="transmembrane region" description="Helical" evidence="9">
    <location>
        <begin position="88"/>
        <end position="107"/>
    </location>
</feature>
<dbReference type="PROSITE" id="PS01303">
    <property type="entry name" value="BCCT"/>
    <property type="match status" value="1"/>
</dbReference>
<keyword evidence="11" id="KW-1185">Reference proteome</keyword>
<feature type="transmembrane region" description="Helical" evidence="9">
    <location>
        <begin position="228"/>
        <end position="249"/>
    </location>
</feature>
<dbReference type="GO" id="GO:0022857">
    <property type="term" value="F:transmembrane transporter activity"/>
    <property type="evidence" value="ECO:0007669"/>
    <property type="project" value="InterPro"/>
</dbReference>
<dbReference type="OrthoDB" id="9775735at2"/>
<evidence type="ECO:0000256" key="7">
    <source>
        <dbReference type="ARBA" id="ARBA00023136"/>
    </source>
</evidence>
<feature type="transmembrane region" description="Helical" evidence="9">
    <location>
        <begin position="184"/>
        <end position="208"/>
    </location>
</feature>
<feature type="transmembrane region" description="Helical" evidence="9">
    <location>
        <begin position="49"/>
        <end position="68"/>
    </location>
</feature>
<dbReference type="Proteomes" id="UP000030147">
    <property type="component" value="Unassembled WGS sequence"/>
</dbReference>
<dbReference type="EMBL" id="AVBF01000024">
    <property type="protein sequence ID" value="KGP72726.1"/>
    <property type="molecule type" value="Genomic_DNA"/>
</dbReference>
<protein>
    <submittedName>
        <fullName evidence="10">Choline transporter</fullName>
    </submittedName>
</protein>
<evidence type="ECO:0000256" key="9">
    <source>
        <dbReference type="SAM" id="Phobius"/>
    </source>
</evidence>
<accession>A0A0A2TF33</accession>
<feature type="transmembrane region" description="Helical" evidence="9">
    <location>
        <begin position="477"/>
        <end position="497"/>
    </location>
</feature>
<keyword evidence="3" id="KW-0813">Transport</keyword>
<dbReference type="PANTHER" id="PTHR30047">
    <property type="entry name" value="HIGH-AFFINITY CHOLINE TRANSPORT PROTEIN-RELATED"/>
    <property type="match status" value="1"/>
</dbReference>
<evidence type="ECO:0000256" key="8">
    <source>
        <dbReference type="SAM" id="MobiDB-lite"/>
    </source>
</evidence>
<dbReference type="GO" id="GO:0005886">
    <property type="term" value="C:plasma membrane"/>
    <property type="evidence" value="ECO:0007669"/>
    <property type="project" value="UniProtKB-SubCell"/>
</dbReference>
<keyword evidence="6 9" id="KW-1133">Transmembrane helix</keyword>
<evidence type="ECO:0000313" key="11">
    <source>
        <dbReference type="Proteomes" id="UP000030147"/>
    </source>
</evidence>
<feature type="compositionally biased region" description="Basic and acidic residues" evidence="8">
    <location>
        <begin position="551"/>
        <end position="565"/>
    </location>
</feature>
<dbReference type="InterPro" id="IPR018093">
    <property type="entry name" value="BCCT_CS"/>
</dbReference>
<keyword evidence="7 9" id="KW-0472">Membrane</keyword>
<gene>
    <name evidence="10" type="ORF">N782_10780</name>
</gene>
<feature type="region of interest" description="Disordered" evidence="8">
    <location>
        <begin position="527"/>
        <end position="565"/>
    </location>
</feature>
<feature type="transmembrane region" description="Helical" evidence="9">
    <location>
        <begin position="352"/>
        <end position="375"/>
    </location>
</feature>
<dbReference type="PANTHER" id="PTHR30047:SF7">
    <property type="entry name" value="HIGH-AFFINITY CHOLINE TRANSPORT PROTEIN"/>
    <property type="match status" value="1"/>
</dbReference>
<evidence type="ECO:0000256" key="5">
    <source>
        <dbReference type="ARBA" id="ARBA00022692"/>
    </source>
</evidence>
<evidence type="ECO:0000256" key="6">
    <source>
        <dbReference type="ARBA" id="ARBA00022989"/>
    </source>
</evidence>
<feature type="transmembrane region" description="Helical" evidence="9">
    <location>
        <begin position="322"/>
        <end position="340"/>
    </location>
</feature>
<comment type="similarity">
    <text evidence="2">Belongs to the BCCT transporter (TC 2.A.15) family.</text>
</comment>
<evidence type="ECO:0000256" key="4">
    <source>
        <dbReference type="ARBA" id="ARBA00022475"/>
    </source>
</evidence>
<dbReference type="eggNOG" id="COG1292">
    <property type="taxonomic scope" value="Bacteria"/>
</dbReference>
<organism evidence="10 11">
    <name type="scientific">Pontibacillus yanchengensis Y32</name>
    <dbReference type="NCBI Taxonomy" id="1385514"/>
    <lineage>
        <taxon>Bacteria</taxon>
        <taxon>Bacillati</taxon>
        <taxon>Bacillota</taxon>
        <taxon>Bacilli</taxon>
        <taxon>Bacillales</taxon>
        <taxon>Bacillaceae</taxon>
        <taxon>Pontibacillus</taxon>
    </lineage>
</organism>
<feature type="transmembrane region" description="Helical" evidence="9">
    <location>
        <begin position="144"/>
        <end position="163"/>
    </location>
</feature>
<dbReference type="RefSeq" id="WP_036819217.1">
    <property type="nucleotide sequence ID" value="NZ_AVBF01000024.1"/>
</dbReference>
<sequence length="565" mass="63317">MNKNRMIDWPTFLGAFMLLLLVVVPLVIFPDKGAEYVDLANTFVTTNFGVLYLLVGLGIFFFLIYVAVSDNGRIKLGEANEQPEFNNFSWAGMLFCAGIGSSILYWGTIEWAYYYQGPPFGIEPGTEEAIAWASTYGIFHWGPIAWAIYTLPALPISYFYYVRKKPVLKVSEATRPLIGKYADGPIGTIIDVLFMFGLLGGAGTTLALGTPMIAEGINSLTGLPVNMIMKTFILALVTAIFAISAYSGLRKGIKILSDLNLWLSFFLLIFVFVVGPTRFISETTTNSIGLLLDNFFHMSTWTEPYNKLGPYDKTGFPEAWTVFYWAWWLVYAPFVGLFVAKISRGRSIRQMIMGTILYGTIGSILFFGIVGNYGLNLQLTGQFDVVGVLNDQGAPKAIIETIGQLPLGTFMIFIFTILAIIFLATTFDSSSYILASVVQKEVEDEPIRWNRLFWAFSLCLLPLVLMFLGGLGTLQTAAIVGGFPLLFIMIMLGWSFMKASTSDIQASEHYKPKTFALNYKKILERVRRRKKKKQDKKQGPVDAHFEEEEKDKDRGEDDKPHNDRE</sequence>
<dbReference type="NCBIfam" id="TIGR00842">
    <property type="entry name" value="bcct"/>
    <property type="match status" value="1"/>
</dbReference>
<dbReference type="Pfam" id="PF02028">
    <property type="entry name" value="BCCT"/>
    <property type="match status" value="1"/>
</dbReference>
<proteinExistence type="inferred from homology"/>
<comment type="subcellular location">
    <subcellularLocation>
        <location evidence="1">Cell membrane</location>
        <topology evidence="1">Multi-pass membrane protein</topology>
    </subcellularLocation>
</comment>
<evidence type="ECO:0000313" key="10">
    <source>
        <dbReference type="EMBL" id="KGP72726.1"/>
    </source>
</evidence>
<evidence type="ECO:0000256" key="1">
    <source>
        <dbReference type="ARBA" id="ARBA00004651"/>
    </source>
</evidence>
<evidence type="ECO:0000256" key="3">
    <source>
        <dbReference type="ARBA" id="ARBA00022448"/>
    </source>
</evidence>
<comment type="caution">
    <text evidence="10">The sequence shown here is derived from an EMBL/GenBank/DDBJ whole genome shotgun (WGS) entry which is preliminary data.</text>
</comment>
<keyword evidence="5 9" id="KW-0812">Transmembrane</keyword>
<keyword evidence="4" id="KW-1003">Cell membrane</keyword>
<name>A0A0A2TF33_9BACI</name>